<name>A0A5C5V2M1_9BACT</name>
<feature type="transmembrane region" description="Helical" evidence="5">
    <location>
        <begin position="87"/>
        <end position="106"/>
    </location>
</feature>
<proteinExistence type="predicted"/>
<evidence type="ECO:0000256" key="2">
    <source>
        <dbReference type="ARBA" id="ARBA00022692"/>
    </source>
</evidence>
<protein>
    <recommendedName>
        <fullName evidence="8">DoxX</fullName>
    </recommendedName>
</protein>
<dbReference type="AlphaFoldDB" id="A0A5C5V2M1"/>
<comment type="caution">
    <text evidence="6">The sequence shown here is derived from an EMBL/GenBank/DDBJ whole genome shotgun (WGS) entry which is preliminary data.</text>
</comment>
<evidence type="ECO:0000256" key="1">
    <source>
        <dbReference type="ARBA" id="ARBA00004141"/>
    </source>
</evidence>
<feature type="transmembrane region" description="Helical" evidence="5">
    <location>
        <begin position="112"/>
        <end position="129"/>
    </location>
</feature>
<keyword evidence="7" id="KW-1185">Reference proteome</keyword>
<dbReference type="GO" id="GO:0016020">
    <property type="term" value="C:membrane"/>
    <property type="evidence" value="ECO:0007669"/>
    <property type="project" value="UniProtKB-SubCell"/>
</dbReference>
<evidence type="ECO:0000313" key="7">
    <source>
        <dbReference type="Proteomes" id="UP000318878"/>
    </source>
</evidence>
<organism evidence="6 7">
    <name type="scientific">Blastopirellula retiformator</name>
    <dbReference type="NCBI Taxonomy" id="2527970"/>
    <lineage>
        <taxon>Bacteria</taxon>
        <taxon>Pseudomonadati</taxon>
        <taxon>Planctomycetota</taxon>
        <taxon>Planctomycetia</taxon>
        <taxon>Pirellulales</taxon>
        <taxon>Pirellulaceae</taxon>
        <taxon>Blastopirellula</taxon>
    </lineage>
</organism>
<reference evidence="6 7" key="1">
    <citation type="submission" date="2019-02" db="EMBL/GenBank/DDBJ databases">
        <title>Deep-cultivation of Planctomycetes and their phenomic and genomic characterization uncovers novel biology.</title>
        <authorList>
            <person name="Wiegand S."/>
            <person name="Jogler M."/>
            <person name="Boedeker C."/>
            <person name="Pinto D."/>
            <person name="Vollmers J."/>
            <person name="Rivas-Marin E."/>
            <person name="Kohn T."/>
            <person name="Peeters S.H."/>
            <person name="Heuer A."/>
            <person name="Rast P."/>
            <person name="Oberbeckmann S."/>
            <person name="Bunk B."/>
            <person name="Jeske O."/>
            <person name="Meyerdierks A."/>
            <person name="Storesund J.E."/>
            <person name="Kallscheuer N."/>
            <person name="Luecker S."/>
            <person name="Lage O.M."/>
            <person name="Pohl T."/>
            <person name="Merkel B.J."/>
            <person name="Hornburger P."/>
            <person name="Mueller R.-W."/>
            <person name="Bruemmer F."/>
            <person name="Labrenz M."/>
            <person name="Spormann A.M."/>
            <person name="Op Den Camp H."/>
            <person name="Overmann J."/>
            <person name="Amann R."/>
            <person name="Jetten M.S.M."/>
            <person name="Mascher T."/>
            <person name="Medema M.H."/>
            <person name="Devos D.P."/>
            <person name="Kaster A.-K."/>
            <person name="Ovreas L."/>
            <person name="Rohde M."/>
            <person name="Galperin M.Y."/>
            <person name="Jogler C."/>
        </authorList>
    </citation>
    <scope>NUCLEOTIDE SEQUENCE [LARGE SCALE GENOMIC DNA]</scope>
    <source>
        <strain evidence="6 7">Enr8</strain>
    </source>
</reference>
<comment type="subcellular location">
    <subcellularLocation>
        <location evidence="1">Membrane</location>
        <topology evidence="1">Multi-pass membrane protein</topology>
    </subcellularLocation>
</comment>
<dbReference type="InterPro" id="IPR032808">
    <property type="entry name" value="DoxX"/>
</dbReference>
<gene>
    <name evidence="6" type="ORF">Enr8_24360</name>
</gene>
<dbReference type="Pfam" id="PF13564">
    <property type="entry name" value="DoxX_2"/>
    <property type="match status" value="1"/>
</dbReference>
<keyword evidence="3 5" id="KW-1133">Transmembrane helix</keyword>
<sequence length="141" mass="15370">MSEAATPNDKPNPNMVAVWIGRVTTVLAGLAFLAAGVMKLSMALGGELHPEVVKQMEEGGFPVDKLLPLGILLTTCALLYLIPPTSVLGAILLTGYMGGAICVHWLKSEDMTVQIILPIMAWLGIYLRDQRLWKLIPFRWG</sequence>
<keyword evidence="4 5" id="KW-0472">Membrane</keyword>
<dbReference type="OrthoDB" id="9811373at2"/>
<evidence type="ECO:0008006" key="8">
    <source>
        <dbReference type="Google" id="ProtNLM"/>
    </source>
</evidence>
<dbReference type="EMBL" id="SJPF01000003">
    <property type="protein sequence ID" value="TWT32631.1"/>
    <property type="molecule type" value="Genomic_DNA"/>
</dbReference>
<evidence type="ECO:0000256" key="3">
    <source>
        <dbReference type="ARBA" id="ARBA00022989"/>
    </source>
</evidence>
<dbReference type="RefSeq" id="WP_146431813.1">
    <property type="nucleotide sequence ID" value="NZ_SJPF01000003.1"/>
</dbReference>
<feature type="transmembrane region" description="Helical" evidence="5">
    <location>
        <begin position="16"/>
        <end position="38"/>
    </location>
</feature>
<evidence type="ECO:0000256" key="5">
    <source>
        <dbReference type="SAM" id="Phobius"/>
    </source>
</evidence>
<keyword evidence="2 5" id="KW-0812">Transmembrane</keyword>
<accession>A0A5C5V2M1</accession>
<evidence type="ECO:0000313" key="6">
    <source>
        <dbReference type="EMBL" id="TWT32631.1"/>
    </source>
</evidence>
<dbReference type="Proteomes" id="UP000318878">
    <property type="component" value="Unassembled WGS sequence"/>
</dbReference>
<evidence type="ECO:0000256" key="4">
    <source>
        <dbReference type="ARBA" id="ARBA00023136"/>
    </source>
</evidence>